<dbReference type="OrthoDB" id="252722at2759"/>
<dbReference type="InterPro" id="IPR017907">
    <property type="entry name" value="Znf_RING_CS"/>
</dbReference>
<dbReference type="Gene3D" id="3.30.40.10">
    <property type="entry name" value="Zinc/RING finger domain, C3HC4 (zinc finger)"/>
    <property type="match status" value="1"/>
</dbReference>
<evidence type="ECO:0000256" key="1">
    <source>
        <dbReference type="ARBA" id="ARBA00022723"/>
    </source>
</evidence>
<evidence type="ECO:0000256" key="3">
    <source>
        <dbReference type="ARBA" id="ARBA00022833"/>
    </source>
</evidence>
<dbReference type="EMBL" id="AZBU02000001">
    <property type="protein sequence ID" value="TMS37809.1"/>
    <property type="molecule type" value="Genomic_DNA"/>
</dbReference>
<dbReference type="STRING" id="34508.A0A4U8UY44"/>
<keyword evidence="2 4" id="KW-0863">Zinc-finger</keyword>
<reference evidence="6 7" key="1">
    <citation type="journal article" date="2015" name="Genome Biol.">
        <title>Comparative genomics of Steinernema reveals deeply conserved gene regulatory networks.</title>
        <authorList>
            <person name="Dillman A.R."/>
            <person name="Macchietto M."/>
            <person name="Porter C.F."/>
            <person name="Rogers A."/>
            <person name="Williams B."/>
            <person name="Antoshechkin I."/>
            <person name="Lee M.M."/>
            <person name="Goodwin Z."/>
            <person name="Lu X."/>
            <person name="Lewis E.E."/>
            <person name="Goodrich-Blair H."/>
            <person name="Stock S.P."/>
            <person name="Adams B.J."/>
            <person name="Sternberg P.W."/>
            <person name="Mortazavi A."/>
        </authorList>
    </citation>
    <scope>NUCLEOTIDE SEQUENCE [LARGE SCALE GENOMIC DNA]</scope>
    <source>
        <strain evidence="6 7">ALL</strain>
    </source>
</reference>
<evidence type="ECO:0000256" key="2">
    <source>
        <dbReference type="ARBA" id="ARBA00022771"/>
    </source>
</evidence>
<reference evidence="6 7" key="2">
    <citation type="journal article" date="2019" name="G3 (Bethesda)">
        <title>Hybrid Assembly of the Genome of the Entomopathogenic Nematode Steinernema carpocapsae Identifies the X-Chromosome.</title>
        <authorList>
            <person name="Serra L."/>
            <person name="Macchietto M."/>
            <person name="Macias-Munoz A."/>
            <person name="McGill C.J."/>
            <person name="Rodriguez I.M."/>
            <person name="Rodriguez B."/>
            <person name="Murad R."/>
            <person name="Mortazavi A."/>
        </authorList>
    </citation>
    <scope>NUCLEOTIDE SEQUENCE [LARGE SCALE GENOMIC DNA]</scope>
    <source>
        <strain evidence="6 7">ALL</strain>
    </source>
</reference>
<sequence length="550" mass="62878">MDMETSEGSQTQRFVSCLFDADDVVNCEICLEPFDALEKRPKLLPCGHNFCKNCLFSLCCHQQYYLLESVACPTCREEFSTTIAMEAPVNYDLCKMLESVQKGKEVTVIHINDENVANVASDRKDATNVSLNLSRATTKISLKSVSRKYRKKSASSLPKTRLSSGEGITCTDCNRRFSERHCAKWVRFCEKCNGKSNKLVVTCLECCVERHNGHKLISQQDLEFNHHRLINDLYELLRARQEMNLSPSTLDSTFMRITKETLSEKLIDGLPQRIKKLEKARMPLPPAVIVKMRRKELRNHLKLQKINGMFEKTDVGDLTTARKRQRVQQLNNAKKSADHSVALMSIELATLAVTELTIGSFESLSASFQVILSTRSTDMDKVNAYLNCVRQLSAMITDTLVSQTLHLLEDALLNCFLNLHLITKNMIVIEEERRRVWKAVQGTFTELLRVARSIWTPKDASRVEIVEDIAYLCHMYADVCDNATMLICIIEAARARSEETHTQLEPQLKMIDEHLAECRKCHMQQRSAKGSRRPRLFKGLRTWFKTVLSK</sequence>
<dbReference type="SUPFAM" id="SSF57850">
    <property type="entry name" value="RING/U-box"/>
    <property type="match status" value="1"/>
</dbReference>
<dbReference type="Pfam" id="PF13445">
    <property type="entry name" value="zf-RING_UBOX"/>
    <property type="match status" value="1"/>
</dbReference>
<evidence type="ECO:0000313" key="7">
    <source>
        <dbReference type="Proteomes" id="UP000298663"/>
    </source>
</evidence>
<keyword evidence="1" id="KW-0479">Metal-binding</keyword>
<accession>A0A4U8UY44</accession>
<dbReference type="EMBL" id="CM016762">
    <property type="protein sequence ID" value="TMS37809.1"/>
    <property type="molecule type" value="Genomic_DNA"/>
</dbReference>
<dbReference type="GO" id="GO:0008270">
    <property type="term" value="F:zinc ion binding"/>
    <property type="evidence" value="ECO:0007669"/>
    <property type="project" value="UniProtKB-KW"/>
</dbReference>
<protein>
    <recommendedName>
        <fullName evidence="5">RING-type domain-containing protein</fullName>
    </recommendedName>
</protein>
<dbReference type="SMART" id="SM00184">
    <property type="entry name" value="RING"/>
    <property type="match status" value="1"/>
</dbReference>
<dbReference type="Proteomes" id="UP000298663">
    <property type="component" value="Chromosome X"/>
</dbReference>
<keyword evidence="3" id="KW-0862">Zinc</keyword>
<dbReference type="PANTHER" id="PTHR22791">
    <property type="entry name" value="RING-TYPE DOMAIN-CONTAINING PROTEIN"/>
    <property type="match status" value="1"/>
</dbReference>
<feature type="domain" description="RING-type" evidence="5">
    <location>
        <begin position="27"/>
        <end position="76"/>
    </location>
</feature>
<dbReference type="AlphaFoldDB" id="A0A4U8UY44"/>
<gene>
    <name evidence="6" type="ORF">L596_004667</name>
</gene>
<proteinExistence type="predicted"/>
<evidence type="ECO:0000313" key="6">
    <source>
        <dbReference type="EMBL" id="TMS37809.1"/>
    </source>
</evidence>
<name>A0A4U8UY44_STECR</name>
<evidence type="ECO:0000259" key="5">
    <source>
        <dbReference type="PROSITE" id="PS50089"/>
    </source>
</evidence>
<dbReference type="PROSITE" id="PS50089">
    <property type="entry name" value="ZF_RING_2"/>
    <property type="match status" value="1"/>
</dbReference>
<dbReference type="PANTHER" id="PTHR22791:SF34">
    <property type="entry name" value="RING-TYPE DOMAIN-CONTAINING PROTEIN"/>
    <property type="match status" value="1"/>
</dbReference>
<dbReference type="PROSITE" id="PS00518">
    <property type="entry name" value="ZF_RING_1"/>
    <property type="match status" value="1"/>
</dbReference>
<dbReference type="InterPro" id="IPR051435">
    <property type="entry name" value="RING_finger_E3_ubiq-ligases"/>
</dbReference>
<dbReference type="GO" id="GO:0061630">
    <property type="term" value="F:ubiquitin protein ligase activity"/>
    <property type="evidence" value="ECO:0007669"/>
    <property type="project" value="TreeGrafter"/>
</dbReference>
<dbReference type="InterPro" id="IPR027370">
    <property type="entry name" value="Znf-RING_euk"/>
</dbReference>
<dbReference type="InterPro" id="IPR013083">
    <property type="entry name" value="Znf_RING/FYVE/PHD"/>
</dbReference>
<dbReference type="InterPro" id="IPR001841">
    <property type="entry name" value="Znf_RING"/>
</dbReference>
<dbReference type="GO" id="GO:0016567">
    <property type="term" value="P:protein ubiquitination"/>
    <property type="evidence" value="ECO:0007669"/>
    <property type="project" value="TreeGrafter"/>
</dbReference>
<comment type="caution">
    <text evidence="6">The sequence shown here is derived from an EMBL/GenBank/DDBJ whole genome shotgun (WGS) entry which is preliminary data.</text>
</comment>
<keyword evidence="7" id="KW-1185">Reference proteome</keyword>
<evidence type="ECO:0000256" key="4">
    <source>
        <dbReference type="PROSITE-ProRule" id="PRU00175"/>
    </source>
</evidence>
<organism evidence="6 7">
    <name type="scientific">Steinernema carpocapsae</name>
    <name type="common">Entomopathogenic nematode</name>
    <dbReference type="NCBI Taxonomy" id="34508"/>
    <lineage>
        <taxon>Eukaryota</taxon>
        <taxon>Metazoa</taxon>
        <taxon>Ecdysozoa</taxon>
        <taxon>Nematoda</taxon>
        <taxon>Chromadorea</taxon>
        <taxon>Rhabditida</taxon>
        <taxon>Tylenchina</taxon>
        <taxon>Panagrolaimomorpha</taxon>
        <taxon>Strongyloidoidea</taxon>
        <taxon>Steinernematidae</taxon>
        <taxon>Steinernema</taxon>
    </lineage>
</organism>